<dbReference type="InterPro" id="IPR039421">
    <property type="entry name" value="Type_1_exporter"/>
</dbReference>
<protein>
    <submittedName>
        <fullName evidence="11">ABC transporter (ATP-binding protein)</fullName>
    </submittedName>
</protein>
<evidence type="ECO:0000256" key="6">
    <source>
        <dbReference type="ARBA" id="ARBA00022840"/>
    </source>
</evidence>
<accession>Q9KEN9</accession>
<evidence type="ECO:0000313" key="11">
    <source>
        <dbReference type="EMBL" id="BAB04532.1"/>
    </source>
</evidence>
<feature type="transmembrane region" description="Helical" evidence="9">
    <location>
        <begin position="157"/>
        <end position="174"/>
    </location>
</feature>
<dbReference type="InterPro" id="IPR011527">
    <property type="entry name" value="ABC1_TM_dom"/>
</dbReference>
<comment type="subcellular location">
    <subcellularLocation>
        <location evidence="1">Cell membrane</location>
        <topology evidence="1">Multi-pass membrane protein</topology>
    </subcellularLocation>
</comment>
<dbReference type="HOGENOM" id="CLU_000604_52_0_9"/>
<dbReference type="PANTHER" id="PTHR43394:SF1">
    <property type="entry name" value="ATP-BINDING CASSETTE SUB-FAMILY B MEMBER 10, MITOCHONDRIAL"/>
    <property type="match status" value="1"/>
</dbReference>
<dbReference type="PROSITE" id="PS50929">
    <property type="entry name" value="ABC_TM1F"/>
    <property type="match status" value="1"/>
</dbReference>
<dbReference type="Gene3D" id="1.20.1560.10">
    <property type="entry name" value="ABC transporter type 1, transmembrane domain"/>
    <property type="match status" value="1"/>
</dbReference>
<dbReference type="FunFam" id="1.20.1560.10:FF:000040">
    <property type="entry name" value="Multidrug ABC transporter ATP-binding protein"/>
    <property type="match status" value="1"/>
</dbReference>
<feature type="transmembrane region" description="Helical" evidence="9">
    <location>
        <begin position="12"/>
        <end position="35"/>
    </location>
</feature>
<keyword evidence="8 9" id="KW-0472">Membrane</keyword>
<dbReference type="GO" id="GO:0005886">
    <property type="term" value="C:plasma membrane"/>
    <property type="evidence" value="ECO:0007669"/>
    <property type="project" value="UniProtKB-SubCell"/>
</dbReference>
<keyword evidence="6 11" id="KW-0067">ATP-binding</keyword>
<name>Q9KEN9_HALH5</name>
<keyword evidence="5" id="KW-0547">Nucleotide-binding</keyword>
<dbReference type="Proteomes" id="UP000001258">
    <property type="component" value="Chromosome"/>
</dbReference>
<evidence type="ECO:0000256" key="7">
    <source>
        <dbReference type="ARBA" id="ARBA00022989"/>
    </source>
</evidence>
<evidence type="ECO:0000256" key="9">
    <source>
        <dbReference type="SAM" id="Phobius"/>
    </source>
</evidence>
<keyword evidence="4 9" id="KW-0812">Transmembrane</keyword>
<dbReference type="STRING" id="272558.gene:10726687"/>
<keyword evidence="12" id="KW-1185">Reference proteome</keyword>
<dbReference type="eggNOG" id="COG1132">
    <property type="taxonomic scope" value="Bacteria"/>
</dbReference>
<evidence type="ECO:0000256" key="4">
    <source>
        <dbReference type="ARBA" id="ARBA00022692"/>
    </source>
</evidence>
<dbReference type="CDD" id="cd18548">
    <property type="entry name" value="ABC_6TM_Tm287_like"/>
    <property type="match status" value="1"/>
</dbReference>
<dbReference type="PIR" id="E83751">
    <property type="entry name" value="E83751"/>
</dbReference>
<dbReference type="GO" id="GO:0005524">
    <property type="term" value="F:ATP binding"/>
    <property type="evidence" value="ECO:0007669"/>
    <property type="project" value="UniProtKB-KW"/>
</dbReference>
<gene>
    <name evidence="11" type="ordered locus">BH0813</name>
</gene>
<dbReference type="InterPro" id="IPR036640">
    <property type="entry name" value="ABC1_TM_sf"/>
</dbReference>
<keyword evidence="3" id="KW-1003">Cell membrane</keyword>
<sequence length="354" mass="40198">MATIYFFLKRYRFPVVVALILMFVELTVELTLPLLLARIIDDGIMQADLSMVVRWGSIMIGLSLLAFVAGIVNSFYAAHASQSIGHDLRSELYEKVHSFSLSILHRYPTSSLITRLTNDVTQIQNTIFMSLRIMLRAPLLVFGGTVMAIIVNPKLASFFLVLIPALILFMVFMMRKGAVLFRRVQERLDRVNQVTRENLIGMRLIRAFVRRTHEGKRFVTANDELRKQTVTALRWMEVTMPLLLLLMNVAIMAVLWFGSFDVQTGTAQVGEVVAIINYGTRITSALSLFSMIVIIFSRAEASTKRVKEILSEESEGRENGKNEETRINGEITFDRLSFHYPGYLSLSSPMFPSR</sequence>
<evidence type="ECO:0000256" key="8">
    <source>
        <dbReference type="ARBA" id="ARBA00023136"/>
    </source>
</evidence>
<feature type="transmembrane region" description="Helical" evidence="9">
    <location>
        <begin position="133"/>
        <end position="151"/>
    </location>
</feature>
<dbReference type="SUPFAM" id="SSF90123">
    <property type="entry name" value="ABC transporter transmembrane region"/>
    <property type="match status" value="1"/>
</dbReference>
<feature type="domain" description="ABC transmembrane type-1" evidence="10">
    <location>
        <begin position="16"/>
        <end position="298"/>
    </location>
</feature>
<evidence type="ECO:0000256" key="2">
    <source>
        <dbReference type="ARBA" id="ARBA00022448"/>
    </source>
</evidence>
<dbReference type="AlphaFoldDB" id="Q9KEN9"/>
<evidence type="ECO:0000313" key="12">
    <source>
        <dbReference type="Proteomes" id="UP000001258"/>
    </source>
</evidence>
<dbReference type="GO" id="GO:0015421">
    <property type="term" value="F:ABC-type oligopeptide transporter activity"/>
    <property type="evidence" value="ECO:0007669"/>
    <property type="project" value="TreeGrafter"/>
</dbReference>
<evidence type="ECO:0000256" key="5">
    <source>
        <dbReference type="ARBA" id="ARBA00022741"/>
    </source>
</evidence>
<keyword evidence="7 9" id="KW-1133">Transmembrane helix</keyword>
<feature type="transmembrane region" description="Helical" evidence="9">
    <location>
        <begin position="278"/>
        <end position="297"/>
    </location>
</feature>
<reference evidence="11 12" key="1">
    <citation type="journal article" date="2000" name="Nucleic Acids Res.">
        <title>Complete genome sequence of the alkaliphilic bacterium Bacillus halodurans and genomic sequence comparison with Bacillus subtilis.</title>
        <authorList>
            <person name="Takami H."/>
            <person name="Nakasone K."/>
            <person name="Takaki Y."/>
            <person name="Maeno G."/>
            <person name="Sasaki R."/>
            <person name="Masui N."/>
            <person name="Fuji F."/>
            <person name="Hirama C."/>
            <person name="Nakamura Y."/>
            <person name="Ogasawara N."/>
            <person name="Kuhara S."/>
            <person name="Horikoshi K."/>
        </authorList>
    </citation>
    <scope>NUCLEOTIDE SEQUENCE [LARGE SCALE GENOMIC DNA]</scope>
    <source>
        <strain evidence="12">ATCC BAA-125 / DSM 18197 / FERM 7344 / JCM 9153 / C-125</strain>
    </source>
</reference>
<dbReference type="PANTHER" id="PTHR43394">
    <property type="entry name" value="ATP-DEPENDENT PERMEASE MDL1, MITOCHONDRIAL"/>
    <property type="match status" value="1"/>
</dbReference>
<evidence type="ECO:0000256" key="3">
    <source>
        <dbReference type="ARBA" id="ARBA00022475"/>
    </source>
</evidence>
<evidence type="ECO:0000259" key="10">
    <source>
        <dbReference type="PROSITE" id="PS50929"/>
    </source>
</evidence>
<dbReference type="EMBL" id="BA000004">
    <property type="protein sequence ID" value="BAB04532.1"/>
    <property type="molecule type" value="Genomic_DNA"/>
</dbReference>
<dbReference type="KEGG" id="bha:BH0813"/>
<keyword evidence="2" id="KW-0813">Transport</keyword>
<feature type="transmembrane region" description="Helical" evidence="9">
    <location>
        <begin position="235"/>
        <end position="258"/>
    </location>
</feature>
<organism evidence="11 12">
    <name type="scientific">Halalkalibacterium halodurans (strain ATCC BAA-125 / DSM 18197 / FERM 7344 / JCM 9153 / C-125)</name>
    <name type="common">Bacillus halodurans</name>
    <dbReference type="NCBI Taxonomy" id="272558"/>
    <lineage>
        <taxon>Bacteria</taxon>
        <taxon>Bacillati</taxon>
        <taxon>Bacillota</taxon>
        <taxon>Bacilli</taxon>
        <taxon>Bacillales</taxon>
        <taxon>Bacillaceae</taxon>
        <taxon>Halalkalibacterium (ex Joshi et al. 2022)</taxon>
    </lineage>
</organism>
<evidence type="ECO:0000256" key="1">
    <source>
        <dbReference type="ARBA" id="ARBA00004651"/>
    </source>
</evidence>
<feature type="transmembrane region" description="Helical" evidence="9">
    <location>
        <begin position="55"/>
        <end position="76"/>
    </location>
</feature>
<proteinExistence type="predicted"/>
<dbReference type="Pfam" id="PF00664">
    <property type="entry name" value="ABC_membrane"/>
    <property type="match status" value="1"/>
</dbReference>